<dbReference type="PATRIC" id="fig|1453497.3.peg.1109"/>
<name>A0A182C7H1_9BACT</name>
<sequence>MKKPLLFFYYSHESNPARASFLPVMAWLCEERGIDYDAYFAVRPSLADIGDFLPFAGNRHEEQFYFLTNFYDKVKFFALSENDNIPFERFLAARGDQIFKRKSFEIVELYDELFTLADADFPDSAVVFPSKEFEIPDEEVELGDFRIEGKSRIDTFFYPDIFFRKALGINFEQSDSEFEKLRSRGVKKLFLACCPKQAVNRFSSLGFETEVIEYFDTSDTLLSLTGRICKRWIDLGKGIALGNDPITLRWTPKYLRERILPIASVNTLQGAVEVISELAEKTGNYNIWGSQVFDDGIIAEFSKKGIVLNLAHDVEIGITLRSEIKLPALWLKKAPSPTSEEITDSELIRHVDNGDVPVCFVHYAADIGHLPVLPRYLDLHTVKGIRDGIAFPANWWDYAGETLEQIYIPRDQGGIFPTSEPMVSSLGTGVGTEAEGYFPSEEYLKNLLKAREKIAEKVGEGNIPLGYYSFQDSCPKYKHNTAEPQFEIIREAGFEYAITYKSEGKYPEVIYEDQDFIVLNQQSEHWSFSPFEDLLRWERELSGVKKSWIIIGLDSPFWGMVPCYFGVASKGLDLSLMRKTMLYASKGGKSGKLFIVKPHELVRYVKLILKK</sequence>
<dbReference type="AlphaFoldDB" id="A0A182C7H1"/>
<accession>A0A182C7H1</accession>
<evidence type="ECO:0000313" key="1">
    <source>
        <dbReference type="EMBL" id="OAA31544.1"/>
    </source>
</evidence>
<proteinExistence type="predicted"/>
<comment type="caution">
    <text evidence="1">The sequence shown here is derived from an EMBL/GenBank/DDBJ whole genome shotgun (WGS) entry which is preliminary data.</text>
</comment>
<gene>
    <name evidence="1" type="ORF">AT15_05575</name>
</gene>
<keyword evidence="2" id="KW-1185">Reference proteome</keyword>
<reference evidence="1 2" key="1">
    <citation type="submission" date="2014-02" db="EMBL/GenBank/DDBJ databases">
        <title>Kosmotoga genome sequencing.</title>
        <authorList>
            <person name="Pollo S.M."/>
            <person name="Charchuk R."/>
            <person name="Nesbo C.L."/>
        </authorList>
    </citation>
    <scope>NUCLEOTIDE SEQUENCE [LARGE SCALE GENOMIC DNA]</scope>
    <source>
        <strain evidence="1 2">S304</strain>
    </source>
</reference>
<dbReference type="STRING" id="1453497.AT15_05575"/>
<protein>
    <submittedName>
        <fullName evidence="1">Uncharacterized protein</fullName>
    </submittedName>
</protein>
<organism evidence="1 2">
    <name type="scientific">Kosmotoga arenicorallina S304</name>
    <dbReference type="NCBI Taxonomy" id="1453497"/>
    <lineage>
        <taxon>Bacteria</taxon>
        <taxon>Thermotogati</taxon>
        <taxon>Thermotogota</taxon>
        <taxon>Thermotogae</taxon>
        <taxon>Kosmotogales</taxon>
        <taxon>Kosmotogaceae</taxon>
        <taxon>Kosmotoga</taxon>
    </lineage>
</organism>
<dbReference type="OrthoDB" id="39560at2"/>
<dbReference type="Proteomes" id="UP000077339">
    <property type="component" value="Unassembled WGS sequence"/>
</dbReference>
<evidence type="ECO:0000313" key="2">
    <source>
        <dbReference type="Proteomes" id="UP000077339"/>
    </source>
</evidence>
<dbReference type="EMBL" id="JFHK01000003">
    <property type="protein sequence ID" value="OAA31544.1"/>
    <property type="molecule type" value="Genomic_DNA"/>
</dbReference>
<dbReference type="RefSeq" id="WP_068345830.1">
    <property type="nucleotide sequence ID" value="NZ_JFHK01000003.1"/>
</dbReference>